<keyword evidence="2" id="KW-1185">Reference proteome</keyword>
<gene>
    <name evidence="1" type="primary">BQ5605_C027g10367</name>
    <name evidence="1" type="ORF">BQ5605_C027G10367</name>
</gene>
<dbReference type="EMBL" id="FQNC01000089">
    <property type="protein sequence ID" value="SGZ28536.1"/>
    <property type="molecule type" value="Genomic_DNA"/>
</dbReference>
<dbReference type="AlphaFoldDB" id="A0A2X0MR09"/>
<sequence length="175" mass="19187">MAGFGHSGMLGSNLPRLKITVTTQRRSVTQPLGGTTTSLTVSHAWAKCAETRRHPLQKRSSDRSTMCSDNTPTLLALFEVKIRRARLDGSWGALARTFETAATPDLLHHCAYLIESEVGVAGTTTIDPYSLELVSEIGRTDRSESDALVQYVYRGATLVSTIAIEFKRKKKCTTN</sequence>
<proteinExistence type="predicted"/>
<evidence type="ECO:0000313" key="2">
    <source>
        <dbReference type="Proteomes" id="UP000249464"/>
    </source>
</evidence>
<organism evidence="1 2">
    <name type="scientific">Microbotryum silenes-dioicae</name>
    <dbReference type="NCBI Taxonomy" id="796604"/>
    <lineage>
        <taxon>Eukaryota</taxon>
        <taxon>Fungi</taxon>
        <taxon>Dikarya</taxon>
        <taxon>Basidiomycota</taxon>
        <taxon>Pucciniomycotina</taxon>
        <taxon>Microbotryomycetes</taxon>
        <taxon>Microbotryales</taxon>
        <taxon>Microbotryaceae</taxon>
        <taxon>Microbotryum</taxon>
    </lineage>
</organism>
<protein>
    <submittedName>
        <fullName evidence="1">BQ5605_C027g10367 protein</fullName>
    </submittedName>
</protein>
<name>A0A2X0MR09_9BASI</name>
<reference evidence="1 2" key="1">
    <citation type="submission" date="2016-11" db="EMBL/GenBank/DDBJ databases">
        <authorList>
            <person name="Jaros S."/>
            <person name="Januszkiewicz K."/>
            <person name="Wedrychowicz H."/>
        </authorList>
    </citation>
    <scope>NUCLEOTIDE SEQUENCE [LARGE SCALE GENOMIC DNA]</scope>
</reference>
<accession>A0A2X0MR09</accession>
<evidence type="ECO:0000313" key="1">
    <source>
        <dbReference type="EMBL" id="SGZ28536.1"/>
    </source>
</evidence>
<dbReference type="Proteomes" id="UP000249464">
    <property type="component" value="Unassembled WGS sequence"/>
</dbReference>